<evidence type="ECO:0000256" key="3">
    <source>
        <dbReference type="ARBA" id="ARBA00023125"/>
    </source>
</evidence>
<dbReference type="GO" id="GO:0003677">
    <property type="term" value="F:DNA binding"/>
    <property type="evidence" value="ECO:0007669"/>
    <property type="project" value="UniProtKB-KW"/>
</dbReference>
<dbReference type="PANTHER" id="PTHR15180">
    <property type="entry name" value="GENERAL TRANSCRIPTION FACTOR 3C POLYPEPTIDE 1"/>
    <property type="match status" value="1"/>
</dbReference>
<feature type="region of interest" description="Disordered" evidence="6">
    <location>
        <begin position="1491"/>
        <end position="1526"/>
    </location>
</feature>
<proteinExistence type="predicted"/>
<sequence length="1949" mass="223882">MGKSHNDYITDILEEIALEGLEGITIEALWTRLTVRPHFILRPENDDIKSFLWRSIVLLAQVEFYMLPEPRKPLILFNRTDYIDSSGNFVEPEDVSVYNIYGHKPVQKDGVMGSCCDYDDRVNISSEVRFKQLDEAVAIWGDSLVIVANQDIRRLFLTNPEYNPLNEIPLMQYCILERIGRSRYCGELTQGKMGLQVILDDPKLCFYYRKYLNKNKLIAKQTFYLRVGKVNVAGSLLHLPRYYTSVKQKYETDIEKLVDYIKVQPGQYILYKHVHEILGPNSDAKKLLQKYKHVKAESVPYRYVYPNAKQSEWKMKASTNEKQLRIIRLSQNSASEDDDEDEDEDEQKSFLDLSERKLDIALIRQCYIFIENAGPQGLTQGKIGLLAGVPSLHARAVCKFMVRNEICGLAFVDAGRQRVSHFYSKKYDSCENAVVNELKEAKSKLIQMISEKSNINTPDRRPVTCNKRPQIDSSIDTPAKKLKVDESTENFFKNVPKDSSRPPPSQEELDAIETEIKVSESPSPSEKIFPNFSRVTANDSNPANLTLTILRRANLILQAINTHKVIHDPQKLQRMINEEEESEGAKHVIDRKTVQRLIEKLKTSGHLKTIKVRIKGFGKERNMTFICHPSISEDNSEIQSAIEQAKMKLPIITKEHVKRKRLNSSGLSTFSDNLKQTFFTYDKGAGKKYGFKPKFVRMQVLHVYMYYLIYGYKGDVNLNQEECKNNIIKSLNLDKSIVNEMSTVYSTAINWKMFIPPLPPYEEYGDGEGWSLMSDLLLRLPLSIFVSIINVPYVIPNLCEYLNHPIRKYFLVKNLPSDISNHLTYNRKYIFSVSEIINRLAYIGLVQLGPQKLKEKDQIFVYLNKHAVLLDTTTSDAGYNHVSKDIEYEQMHYHFKDKDAIEQYWHDLWNCAMNTNLGCRNSMTGHSVVIESINTKKILQPCLQSKSFEEAIQADTGYLPGDNLGAGGLDSDLFSHLRRSWYWPSDDKNENNGEKNIIRMPSLKQTANRSFGKKRTISQLTQQIPSEEVIKPKKIKNGNDLKTKKENLIQTNEKNEINNKKQKAKKHKKITRVVKPKKMRFCRKPYYDQKDKEALKRMVKLRVDWSPTEDNLLLICKVASLYMSPNPKRQVAKNFSVIREILHSTYPNLSRNKTSRACQRRILYMMKNPSTSHSVYMCLEEIKQDPDISDKFNRAVEKLDAMLKAQGEGPKGYQKEYDKIFNSLVLTLLSKLKTITNAENATLDNVSIPDSLEEFKNKYAVVFPKNVRLQNGTFNEVQNSVDILCSVVNTILHSSLCCATDKVSYSYQLFYVYQQYPDKLLRSVLAKCRSMQIISCRKKFKRWKSTNEYLPLSTSPYQLSITYVNILQTRFQYVIFSESFYGLKCILEEVNQQSKIKKLESNTTVSLNENNCNLADNEAENWEGSTVLNINNGGECANIVELYSAGCIKLDIQFPDQLIVLDPRVTKTEESYKLIVKRFRELLSMIKGSGSKKDKKSLLSEDDYEDEDDEDMNASKSKTVAEDESTSEDDIILNNKCGIANPATRLALYLMRDEPFEYTDQSLQHAHDLFVLKPCKITAHLNRKKIKSILEIDSIRNDILSGIRRLASFPETPSENEAIIELLESDCDKYLLLQLLNYLEAKKELGATYKDIEDNVGRSNEIEKILQLLVQKQFILKSGSVNVRFIHSKFTKPWLIRTYYIPRYKKEELGNTNTNTSYALSIESREHRSVNSDRDQNHLKVTGEIEGTNINNEKTDASKSEEGNSKSDFNLAETSGQTRLVVKPKKRKWVAVSKENLNRFGEINFSSLPLIHISVRPWFRVDGTLNRRVLDRLLGTILGHCLSVPGITIKNLQKRFTPALQPVHTLELVDILEKIGCIRKMVIKKSLKPNLFSKRINIETGNASGFDDVNDVYVEPELVAISKLGQFIGNPAYGKDYLDALTEAKISYS</sequence>
<keyword evidence="3" id="KW-0238">DNA-binding</keyword>
<feature type="compositionally biased region" description="Basic and acidic residues" evidence="6">
    <location>
        <begin position="1724"/>
        <end position="1743"/>
    </location>
</feature>
<keyword evidence="5" id="KW-0539">Nucleus</keyword>
<evidence type="ECO:0000259" key="7">
    <source>
        <dbReference type="Pfam" id="PF04182"/>
    </source>
</evidence>
<dbReference type="Proteomes" id="UP001461498">
    <property type="component" value="Unassembled WGS sequence"/>
</dbReference>
<reference evidence="9 10" key="1">
    <citation type="submission" date="2022-12" db="EMBL/GenBank/DDBJ databases">
        <title>Chromosome-level genome assembly of true bugs.</title>
        <authorList>
            <person name="Ma L."/>
            <person name="Li H."/>
        </authorList>
    </citation>
    <scope>NUCLEOTIDE SEQUENCE [LARGE SCALE GENOMIC DNA]</scope>
    <source>
        <strain evidence="9">Lab_2022b</strain>
    </source>
</reference>
<organism evidence="9 10">
    <name type="scientific">Rhynocoris fuscipes</name>
    <dbReference type="NCBI Taxonomy" id="488301"/>
    <lineage>
        <taxon>Eukaryota</taxon>
        <taxon>Metazoa</taxon>
        <taxon>Ecdysozoa</taxon>
        <taxon>Arthropoda</taxon>
        <taxon>Hexapoda</taxon>
        <taxon>Insecta</taxon>
        <taxon>Pterygota</taxon>
        <taxon>Neoptera</taxon>
        <taxon>Paraneoptera</taxon>
        <taxon>Hemiptera</taxon>
        <taxon>Heteroptera</taxon>
        <taxon>Panheteroptera</taxon>
        <taxon>Cimicomorpha</taxon>
        <taxon>Reduviidae</taxon>
        <taxon>Harpactorinae</taxon>
        <taxon>Harpactorini</taxon>
        <taxon>Rhynocoris</taxon>
    </lineage>
</organism>
<accession>A0AAW1DRB8</accession>
<dbReference type="Pfam" id="PF04182">
    <property type="entry name" value="B-block_TFIIIC"/>
    <property type="match status" value="1"/>
</dbReference>
<dbReference type="InterPro" id="IPR056467">
    <property type="entry name" value="eWH_GTF3C1"/>
</dbReference>
<keyword evidence="2" id="KW-0597">Phosphoprotein</keyword>
<dbReference type="InterPro" id="IPR044210">
    <property type="entry name" value="Tfc3-like"/>
</dbReference>
<gene>
    <name evidence="9" type="ORF">O3M35_001209</name>
</gene>
<protein>
    <recommendedName>
        <fullName evidence="11">General transcription factor 3C polypeptide 1</fullName>
    </recommendedName>
</protein>
<feature type="domain" description="B-block binding subunit of TFIIIC" evidence="7">
    <location>
        <begin position="171"/>
        <end position="244"/>
    </location>
</feature>
<dbReference type="GO" id="GO:0006384">
    <property type="term" value="P:transcription initiation at RNA polymerase III promoter"/>
    <property type="evidence" value="ECO:0007669"/>
    <property type="project" value="InterPro"/>
</dbReference>
<dbReference type="Pfam" id="PF24101">
    <property type="entry name" value="WHD_GTF3C1"/>
    <property type="match status" value="1"/>
</dbReference>
<feature type="compositionally biased region" description="Basic and acidic residues" evidence="6">
    <location>
        <begin position="1753"/>
        <end position="1765"/>
    </location>
</feature>
<dbReference type="GO" id="GO:0000127">
    <property type="term" value="C:transcription factor TFIIIC complex"/>
    <property type="evidence" value="ECO:0007669"/>
    <property type="project" value="InterPro"/>
</dbReference>
<name>A0AAW1DRB8_9HEMI</name>
<evidence type="ECO:0000256" key="2">
    <source>
        <dbReference type="ARBA" id="ARBA00022553"/>
    </source>
</evidence>
<feature type="compositionally biased region" description="Acidic residues" evidence="6">
    <location>
        <begin position="1500"/>
        <end position="1512"/>
    </location>
</feature>
<dbReference type="InterPro" id="IPR007309">
    <property type="entry name" value="TFIIIC_Bblock-bd"/>
</dbReference>
<evidence type="ECO:0000256" key="5">
    <source>
        <dbReference type="ARBA" id="ARBA00023242"/>
    </source>
</evidence>
<dbReference type="EMBL" id="JAPXFL010000001">
    <property type="protein sequence ID" value="KAK9512897.1"/>
    <property type="molecule type" value="Genomic_DNA"/>
</dbReference>
<dbReference type="CDD" id="cd16169">
    <property type="entry name" value="Tau138_eWH"/>
    <property type="match status" value="1"/>
</dbReference>
<dbReference type="GO" id="GO:0042791">
    <property type="term" value="P:5S class rRNA transcription by RNA polymerase III"/>
    <property type="evidence" value="ECO:0007669"/>
    <property type="project" value="TreeGrafter"/>
</dbReference>
<comment type="caution">
    <text evidence="9">The sequence shown here is derived from an EMBL/GenBank/DDBJ whole genome shotgun (WGS) entry which is preliminary data.</text>
</comment>
<evidence type="ECO:0000259" key="8">
    <source>
        <dbReference type="Pfam" id="PF24101"/>
    </source>
</evidence>
<evidence type="ECO:0000313" key="9">
    <source>
        <dbReference type="EMBL" id="KAK9512897.1"/>
    </source>
</evidence>
<keyword evidence="10" id="KW-1185">Reference proteome</keyword>
<feature type="region of interest" description="Disordered" evidence="6">
    <location>
        <begin position="1724"/>
        <end position="1770"/>
    </location>
</feature>
<evidence type="ECO:0000313" key="10">
    <source>
        <dbReference type="Proteomes" id="UP001461498"/>
    </source>
</evidence>
<dbReference type="InterPro" id="IPR035625">
    <property type="entry name" value="Tfc3-like_eWH"/>
</dbReference>
<keyword evidence="4" id="KW-0804">Transcription</keyword>
<evidence type="ECO:0000256" key="1">
    <source>
        <dbReference type="ARBA" id="ARBA00004123"/>
    </source>
</evidence>
<evidence type="ECO:0008006" key="11">
    <source>
        <dbReference type="Google" id="ProtNLM"/>
    </source>
</evidence>
<evidence type="ECO:0000256" key="4">
    <source>
        <dbReference type="ARBA" id="ARBA00023163"/>
    </source>
</evidence>
<feature type="domain" description="GTF3C1 extended winged-helix" evidence="8">
    <location>
        <begin position="545"/>
        <end position="647"/>
    </location>
</feature>
<dbReference type="GO" id="GO:0005634">
    <property type="term" value="C:nucleus"/>
    <property type="evidence" value="ECO:0007669"/>
    <property type="project" value="UniProtKB-SubCell"/>
</dbReference>
<comment type="subcellular location">
    <subcellularLocation>
        <location evidence="1">Nucleus</location>
    </subcellularLocation>
</comment>
<dbReference type="PANTHER" id="PTHR15180:SF1">
    <property type="entry name" value="GENERAL TRANSCRIPTION FACTOR 3C POLYPEPTIDE 1"/>
    <property type="match status" value="1"/>
</dbReference>
<evidence type="ECO:0000256" key="6">
    <source>
        <dbReference type="SAM" id="MobiDB-lite"/>
    </source>
</evidence>